<reference evidence="7 8" key="1">
    <citation type="journal article" date="2018" name="Nat. Biotechnol.">
        <title>A standardized bacterial taxonomy based on genome phylogeny substantially revises the tree of life.</title>
        <authorList>
            <person name="Parks D.H."/>
            <person name="Chuvochina M."/>
            <person name="Waite D.W."/>
            <person name="Rinke C."/>
            <person name="Skarshewski A."/>
            <person name="Chaumeil P.A."/>
            <person name="Hugenholtz P."/>
        </authorList>
    </citation>
    <scope>NUCLEOTIDE SEQUENCE [LARGE SCALE GENOMIC DNA]</scope>
    <source>
        <strain evidence="7">UBA10707</strain>
    </source>
</reference>
<dbReference type="InterPro" id="IPR036737">
    <property type="entry name" value="OmpA-like_sf"/>
</dbReference>
<evidence type="ECO:0000259" key="6">
    <source>
        <dbReference type="PROSITE" id="PS51123"/>
    </source>
</evidence>
<dbReference type="InterPro" id="IPR006665">
    <property type="entry name" value="OmpA-like"/>
</dbReference>
<dbReference type="AlphaFoldDB" id="A0A356LBE1"/>
<sequence>MIIRQTRIAAVLVAGALLAGCATQGGNTAAGTGVGAALGAGLGALIGDSSKSAGIGAGIGAIGGAIVGYNWDRIVGRVNDAGGKELGISTTKMPDGSLKVNIPEGATFDTAKYDLKPALFPVLDALAQSMNESQQLRLKSVGHTDSTGKMAFNQQLSVNRAQSVVNYLGGKGVNTSRMSIEGRGPNDPVADNATAQGRAQNRRVELYLYAVK</sequence>
<proteinExistence type="predicted"/>
<evidence type="ECO:0000256" key="1">
    <source>
        <dbReference type="ARBA" id="ARBA00004442"/>
    </source>
</evidence>
<organism evidence="7 8">
    <name type="scientific">Advenella kashmirensis</name>
    <dbReference type="NCBI Taxonomy" id="310575"/>
    <lineage>
        <taxon>Bacteria</taxon>
        <taxon>Pseudomonadati</taxon>
        <taxon>Pseudomonadota</taxon>
        <taxon>Betaproteobacteria</taxon>
        <taxon>Burkholderiales</taxon>
        <taxon>Alcaligenaceae</taxon>
    </lineage>
</organism>
<evidence type="ECO:0000313" key="7">
    <source>
        <dbReference type="EMBL" id="HBP28330.1"/>
    </source>
</evidence>
<dbReference type="Pfam" id="PF00691">
    <property type="entry name" value="OmpA"/>
    <property type="match status" value="1"/>
</dbReference>
<dbReference type="Gene3D" id="3.30.1330.60">
    <property type="entry name" value="OmpA-like domain"/>
    <property type="match status" value="1"/>
</dbReference>
<dbReference type="InterPro" id="IPR027367">
    <property type="entry name" value="Gly-zipper_YMGG"/>
</dbReference>
<protein>
    <recommendedName>
        <fullName evidence="6">OmpA-like domain-containing protein</fullName>
    </recommendedName>
</protein>
<dbReference type="Proteomes" id="UP000264036">
    <property type="component" value="Unassembled WGS sequence"/>
</dbReference>
<keyword evidence="5" id="KW-0732">Signal</keyword>
<evidence type="ECO:0000256" key="4">
    <source>
        <dbReference type="PROSITE-ProRule" id="PRU00473"/>
    </source>
</evidence>
<evidence type="ECO:0000256" key="3">
    <source>
        <dbReference type="ARBA" id="ARBA00023237"/>
    </source>
</evidence>
<feature type="chain" id="PRO_5016999117" description="OmpA-like domain-containing protein" evidence="5">
    <location>
        <begin position="25"/>
        <end position="212"/>
    </location>
</feature>
<dbReference type="InterPro" id="IPR050330">
    <property type="entry name" value="Bact_OuterMem_StrucFunc"/>
</dbReference>
<dbReference type="PROSITE" id="PS51123">
    <property type="entry name" value="OMPA_2"/>
    <property type="match status" value="1"/>
</dbReference>
<comment type="caution">
    <text evidence="7">The sequence shown here is derived from an EMBL/GenBank/DDBJ whole genome shotgun (WGS) entry which is preliminary data.</text>
</comment>
<dbReference type="SUPFAM" id="SSF103088">
    <property type="entry name" value="OmpA-like"/>
    <property type="match status" value="1"/>
</dbReference>
<keyword evidence="3" id="KW-0998">Cell outer membrane</keyword>
<dbReference type="PANTHER" id="PTHR30329">
    <property type="entry name" value="STATOR ELEMENT OF FLAGELLAR MOTOR COMPLEX"/>
    <property type="match status" value="1"/>
</dbReference>
<accession>A0A356LBE1</accession>
<evidence type="ECO:0000256" key="5">
    <source>
        <dbReference type="SAM" id="SignalP"/>
    </source>
</evidence>
<dbReference type="EMBL" id="DOEK01000004">
    <property type="protein sequence ID" value="HBP28330.1"/>
    <property type="molecule type" value="Genomic_DNA"/>
</dbReference>
<dbReference type="Pfam" id="PF13441">
    <property type="entry name" value="Gly-zipper_YMGG"/>
    <property type="match status" value="1"/>
</dbReference>
<feature type="domain" description="OmpA-like" evidence="6">
    <location>
        <begin position="95"/>
        <end position="212"/>
    </location>
</feature>
<dbReference type="CDD" id="cd07185">
    <property type="entry name" value="OmpA_C-like"/>
    <property type="match status" value="1"/>
</dbReference>
<dbReference type="PRINTS" id="PR01021">
    <property type="entry name" value="OMPADOMAIN"/>
</dbReference>
<dbReference type="GO" id="GO:0009279">
    <property type="term" value="C:cell outer membrane"/>
    <property type="evidence" value="ECO:0007669"/>
    <property type="project" value="UniProtKB-SubCell"/>
</dbReference>
<dbReference type="PANTHER" id="PTHR30329:SF21">
    <property type="entry name" value="LIPOPROTEIN YIAD-RELATED"/>
    <property type="match status" value="1"/>
</dbReference>
<dbReference type="InterPro" id="IPR006664">
    <property type="entry name" value="OMP_bac"/>
</dbReference>
<gene>
    <name evidence="7" type="ORF">DD666_02805</name>
</gene>
<name>A0A356LBE1_9BURK</name>
<evidence type="ECO:0000256" key="2">
    <source>
        <dbReference type="ARBA" id="ARBA00023136"/>
    </source>
</evidence>
<feature type="signal peptide" evidence="5">
    <location>
        <begin position="1"/>
        <end position="24"/>
    </location>
</feature>
<evidence type="ECO:0000313" key="8">
    <source>
        <dbReference type="Proteomes" id="UP000264036"/>
    </source>
</evidence>
<dbReference type="PROSITE" id="PS51257">
    <property type="entry name" value="PROKAR_LIPOPROTEIN"/>
    <property type="match status" value="1"/>
</dbReference>
<comment type="subcellular location">
    <subcellularLocation>
        <location evidence="1">Cell outer membrane</location>
    </subcellularLocation>
</comment>
<keyword evidence="2 4" id="KW-0472">Membrane</keyword>